<dbReference type="PATRIC" id="fig|1423816.3.peg.1703"/>
<evidence type="ECO:0000259" key="1">
    <source>
        <dbReference type="Pfam" id="PF13454"/>
    </source>
</evidence>
<feature type="domain" description="FAD-dependent urate hydroxylase HpyO/Asp monooxygenase CreE-like FAD/NAD(P)-binding" evidence="1">
    <location>
        <begin position="5"/>
        <end position="183"/>
    </location>
</feature>
<gene>
    <name evidence="2" type="ORF">FD51_GL001629</name>
</gene>
<name>A0A0R1EVK0_LACZE</name>
<dbReference type="EMBL" id="AZCT01000002">
    <property type="protein sequence ID" value="KRK13414.1"/>
    <property type="molecule type" value="Genomic_DNA"/>
</dbReference>
<dbReference type="PANTHER" id="PTHR40254">
    <property type="entry name" value="BLR0577 PROTEIN"/>
    <property type="match status" value="1"/>
</dbReference>
<reference evidence="2 3" key="1">
    <citation type="journal article" date="2015" name="Genome Announc.">
        <title>Expanding the biotechnology potential of lactobacilli through comparative genomics of 213 strains and associated genera.</title>
        <authorList>
            <person name="Sun Z."/>
            <person name="Harris H.M."/>
            <person name="McCann A."/>
            <person name="Guo C."/>
            <person name="Argimon S."/>
            <person name="Zhang W."/>
            <person name="Yang X."/>
            <person name="Jeffery I.B."/>
            <person name="Cooney J.C."/>
            <person name="Kagawa T.F."/>
            <person name="Liu W."/>
            <person name="Song Y."/>
            <person name="Salvetti E."/>
            <person name="Wrobel A."/>
            <person name="Rasinkangas P."/>
            <person name="Parkhill J."/>
            <person name="Rea M.C."/>
            <person name="O'Sullivan O."/>
            <person name="Ritari J."/>
            <person name="Douillard F.P."/>
            <person name="Paul Ross R."/>
            <person name="Yang R."/>
            <person name="Briner A.E."/>
            <person name="Felis G.E."/>
            <person name="de Vos W.M."/>
            <person name="Barrangou R."/>
            <person name="Klaenhammer T.R."/>
            <person name="Caufield P.W."/>
            <person name="Cui Y."/>
            <person name="Zhang H."/>
            <person name="O'Toole P.W."/>
        </authorList>
    </citation>
    <scope>NUCLEOTIDE SEQUENCE [LARGE SCALE GENOMIC DNA]</scope>
    <source>
        <strain evidence="2 3">DSM 20178</strain>
    </source>
</reference>
<comment type="caution">
    <text evidence="2">The sequence shown here is derived from an EMBL/GenBank/DDBJ whole genome shotgun (WGS) entry which is preliminary data.</text>
</comment>
<dbReference type="InterPro" id="IPR038732">
    <property type="entry name" value="HpyO/CreE_NAD-binding"/>
</dbReference>
<accession>A0A0R1EVK0</accession>
<evidence type="ECO:0000313" key="3">
    <source>
        <dbReference type="Proteomes" id="UP000051984"/>
    </source>
</evidence>
<sequence length="616" mass="69030">MHITLIGAGPRGLLLLSRLLSWQPIRYPKRRLNIVLVDFYPIGGRVWKINQDPNLIMNTAASQITLFTDQSVTDVGPFITGPDLSTWALTIAAGYLDAHPELDNRAILLRQAASLGPNSYASRALYGVYQRWFFDLLRAQAGQNTITYKQQTVTRLDQKNPGFTITTDQESWQTDQVVMALGNLKNSLTRDQKALHDYAKAHKLFYLEPGFPEEGDLSNIEPQAPVIVRGLGLSFFDLMSRLTEGRGGRFQKTADGLLAYHPSGREPHIFAGSRRGFPYRAKGHNQKGPGEEWQPQFLTPEQINAWQARGEVSGQTFWDALKHEAELIYYRLLLPQRYPDIDETAFEHDFLADPVATLGTLPIAAKDRLDWDVLADPTKAHPSGQPYQDFMRHYLRQDAREAMRGTKTGPLTSALEVLRDMRDPIRQFVERGLFSQDQYLDFFLRWFNSLNDFLSIGPPALRIDQLQALIGAGIVTILPPGMQIKGIDGQFLLKTPSDPKFSLQAKALLEARVPAVNAPTAQDPLVQQLLHDGYAHPYELQLNADKRFQSGAIAVDRQTQQLLDANEQPQAGLFFWGVPTEGVHWLTTASPRPLVNDVSLKTAEQIVKAIFAGTGS</sequence>
<protein>
    <submittedName>
        <fullName evidence="2">FAD(NAD)-dependent oxidoreductase</fullName>
    </submittedName>
</protein>
<proteinExistence type="predicted"/>
<dbReference type="PANTHER" id="PTHR40254:SF1">
    <property type="entry name" value="BLR0577 PROTEIN"/>
    <property type="match status" value="1"/>
</dbReference>
<evidence type="ECO:0000313" key="2">
    <source>
        <dbReference type="EMBL" id="KRK13414.1"/>
    </source>
</evidence>
<dbReference type="eggNOG" id="COG4529">
    <property type="taxonomic scope" value="Bacteria"/>
</dbReference>
<dbReference type="InterPro" id="IPR052189">
    <property type="entry name" value="L-asp_N-monooxygenase_NS-form"/>
</dbReference>
<dbReference type="SUPFAM" id="SSF51905">
    <property type="entry name" value="FAD/NAD(P)-binding domain"/>
    <property type="match status" value="1"/>
</dbReference>
<dbReference type="InterPro" id="IPR036188">
    <property type="entry name" value="FAD/NAD-bd_sf"/>
</dbReference>
<dbReference type="Pfam" id="PF13454">
    <property type="entry name" value="NAD_binding_9"/>
    <property type="match status" value="1"/>
</dbReference>
<dbReference type="Proteomes" id="UP000051984">
    <property type="component" value="Unassembled WGS sequence"/>
</dbReference>
<organism evidence="2 3">
    <name type="scientific">Lacticaseibacillus zeae DSM 20178 = KCTC 3804</name>
    <dbReference type="NCBI Taxonomy" id="1423816"/>
    <lineage>
        <taxon>Bacteria</taxon>
        <taxon>Bacillati</taxon>
        <taxon>Bacillota</taxon>
        <taxon>Bacilli</taxon>
        <taxon>Lactobacillales</taxon>
        <taxon>Lactobacillaceae</taxon>
        <taxon>Lacticaseibacillus</taxon>
    </lineage>
</organism>
<dbReference type="AlphaFoldDB" id="A0A0R1EVK0"/>
<dbReference type="RefSeq" id="WP_010489908.1">
    <property type="nucleotide sequence ID" value="NZ_AZCT01000002.1"/>
</dbReference>